<protein>
    <submittedName>
        <fullName evidence="1">Uncharacterized protein</fullName>
    </submittedName>
</protein>
<evidence type="ECO:0000313" key="2">
    <source>
        <dbReference type="Proteomes" id="UP001597549"/>
    </source>
</evidence>
<keyword evidence="2" id="KW-1185">Reference proteome</keyword>
<sequence>MGFFSFLFKPRKVLPKLPLEDNVKFDSIESDDTVEIAEELTLLKNPDSEIIDIFAKDYGDDKGKVDSSAHDFIDSNLEITDFLSVENEVVEIESDSVPVNLTMSIDNDIIDEDEREHREEWSKKIRPKFNPKTNLSLRFQCEQDLVKSKIKIKVVNKEISATYWSKINDSIWLENLEGEKLPAENTSYPSDLIKTIRAMYSGHELEVKSITKEGKFCNLEIGKVDKE</sequence>
<dbReference type="Proteomes" id="UP001597549">
    <property type="component" value="Unassembled WGS sequence"/>
</dbReference>
<name>A0ABW5Z6D7_9FLAO</name>
<proteinExistence type="predicted"/>
<dbReference type="RefSeq" id="WP_379805032.1">
    <property type="nucleotide sequence ID" value="NZ_JBHUOL010000010.1"/>
</dbReference>
<gene>
    <name evidence="1" type="ORF">ACFSX9_04660</name>
</gene>
<organism evidence="1 2">
    <name type="scientific">Flavobacterium ardleyense</name>
    <dbReference type="NCBI Taxonomy" id="2038737"/>
    <lineage>
        <taxon>Bacteria</taxon>
        <taxon>Pseudomonadati</taxon>
        <taxon>Bacteroidota</taxon>
        <taxon>Flavobacteriia</taxon>
        <taxon>Flavobacteriales</taxon>
        <taxon>Flavobacteriaceae</taxon>
        <taxon>Flavobacterium</taxon>
    </lineage>
</organism>
<dbReference type="EMBL" id="JBHUOL010000010">
    <property type="protein sequence ID" value="MFD2908021.1"/>
    <property type="molecule type" value="Genomic_DNA"/>
</dbReference>
<reference evidence="2" key="1">
    <citation type="journal article" date="2019" name="Int. J. Syst. Evol. Microbiol.">
        <title>The Global Catalogue of Microorganisms (GCM) 10K type strain sequencing project: providing services to taxonomists for standard genome sequencing and annotation.</title>
        <authorList>
            <consortium name="The Broad Institute Genomics Platform"/>
            <consortium name="The Broad Institute Genome Sequencing Center for Infectious Disease"/>
            <person name="Wu L."/>
            <person name="Ma J."/>
        </authorList>
    </citation>
    <scope>NUCLEOTIDE SEQUENCE [LARGE SCALE GENOMIC DNA]</scope>
    <source>
        <strain evidence="2">KCTC 52644</strain>
    </source>
</reference>
<accession>A0ABW5Z6D7</accession>
<evidence type="ECO:0000313" key="1">
    <source>
        <dbReference type="EMBL" id="MFD2908021.1"/>
    </source>
</evidence>
<comment type="caution">
    <text evidence="1">The sequence shown here is derived from an EMBL/GenBank/DDBJ whole genome shotgun (WGS) entry which is preliminary data.</text>
</comment>